<protein>
    <submittedName>
        <fullName evidence="1">Uncharacterized protein</fullName>
    </submittedName>
</protein>
<accession>A0A0X8VG45</accession>
<evidence type="ECO:0000313" key="2">
    <source>
        <dbReference type="Proteomes" id="UP000076947"/>
    </source>
</evidence>
<keyword evidence="2" id="KW-1185">Reference proteome</keyword>
<dbReference type="Proteomes" id="UP000076947">
    <property type="component" value="Unassembled WGS sequence"/>
</dbReference>
<sequence>MSQILVALLGSRISIIRFRWIVICRYFDCEIEVVIQLIKLFWRGRIACQYERSCDFRGLFSSC</sequence>
<reference evidence="2" key="1">
    <citation type="submission" date="2016-02" db="EMBL/GenBank/DDBJ databases">
        <authorList>
            <person name="Kaur G."/>
            <person name="Nair G.R."/>
            <person name="Mayilraj S."/>
        </authorList>
    </citation>
    <scope>NUCLEOTIDE SEQUENCE [LARGE SCALE GENOMIC DNA]</scope>
    <source>
        <strain evidence="2">GA-15</strain>
    </source>
</reference>
<dbReference type="EMBL" id="LSTQ01000024">
    <property type="protein sequence ID" value="OAH26029.1"/>
    <property type="molecule type" value="Genomic_DNA"/>
</dbReference>
<comment type="caution">
    <text evidence="1">The sequence shown here is derived from an EMBL/GenBank/DDBJ whole genome shotgun (WGS) entry which is preliminary data.</text>
</comment>
<dbReference type="AlphaFoldDB" id="A0A0X8VG45"/>
<organism evidence="1 2">
    <name type="scientific">Corynebacterium stationis</name>
    <dbReference type="NCBI Taxonomy" id="1705"/>
    <lineage>
        <taxon>Bacteria</taxon>
        <taxon>Bacillati</taxon>
        <taxon>Actinomycetota</taxon>
        <taxon>Actinomycetes</taxon>
        <taxon>Mycobacteriales</taxon>
        <taxon>Corynebacteriaceae</taxon>
        <taxon>Corynebacterium</taxon>
    </lineage>
</organism>
<gene>
    <name evidence="1" type="ORF">AYJ05_00845</name>
</gene>
<evidence type="ECO:0000313" key="1">
    <source>
        <dbReference type="EMBL" id="OAH26029.1"/>
    </source>
</evidence>
<dbReference type="KEGG" id="csta:CSTAT_03035"/>
<proteinExistence type="predicted"/>
<name>A0A0X8VG45_9CORY</name>